<dbReference type="PROSITE" id="PS50089">
    <property type="entry name" value="ZF_RING_2"/>
    <property type="match status" value="1"/>
</dbReference>
<evidence type="ECO:0000313" key="7">
    <source>
        <dbReference type="Proteomes" id="UP000023152"/>
    </source>
</evidence>
<dbReference type="GO" id="GO:0061630">
    <property type="term" value="F:ubiquitin protein ligase activity"/>
    <property type="evidence" value="ECO:0007669"/>
    <property type="project" value="InterPro"/>
</dbReference>
<evidence type="ECO:0000256" key="3">
    <source>
        <dbReference type="ARBA" id="ARBA00022833"/>
    </source>
</evidence>
<dbReference type="InterPro" id="IPR001841">
    <property type="entry name" value="Znf_RING"/>
</dbReference>
<evidence type="ECO:0000256" key="2">
    <source>
        <dbReference type="ARBA" id="ARBA00022771"/>
    </source>
</evidence>
<dbReference type="OrthoDB" id="313168at2759"/>
<dbReference type="SMART" id="SM00184">
    <property type="entry name" value="RING"/>
    <property type="match status" value="1"/>
</dbReference>
<dbReference type="InterPro" id="IPR017907">
    <property type="entry name" value="Znf_RING_CS"/>
</dbReference>
<evidence type="ECO:0000256" key="4">
    <source>
        <dbReference type="PROSITE-ProRule" id="PRU00175"/>
    </source>
</evidence>
<dbReference type="GO" id="GO:0003697">
    <property type="term" value="F:single-stranded DNA binding"/>
    <property type="evidence" value="ECO:0007669"/>
    <property type="project" value="InterPro"/>
</dbReference>
<dbReference type="GO" id="GO:0006301">
    <property type="term" value="P:DNA damage tolerance"/>
    <property type="evidence" value="ECO:0007669"/>
    <property type="project" value="InterPro"/>
</dbReference>
<keyword evidence="7" id="KW-1185">Reference proteome</keyword>
<dbReference type="InterPro" id="IPR027370">
    <property type="entry name" value="Znf-RING_euk"/>
</dbReference>
<dbReference type="EMBL" id="ASPP01021363">
    <property type="protein sequence ID" value="ETO12491.1"/>
    <property type="molecule type" value="Genomic_DNA"/>
</dbReference>
<dbReference type="PROSITE" id="PS00518">
    <property type="entry name" value="ZF_RING_1"/>
    <property type="match status" value="1"/>
</dbReference>
<dbReference type="GO" id="GO:0008270">
    <property type="term" value="F:zinc ion binding"/>
    <property type="evidence" value="ECO:0007669"/>
    <property type="project" value="UniProtKB-KW"/>
</dbReference>
<sequence length="343" mass="40236">MVTRQELKAQKYVLYVNEDWLLTKYRKRFYIWLTKHRVNKMIENEKIKHHSFEKQHQEYNDASLFDSLTSSISVKIAQSLEQKFRSKAKNTNDTSEQLCEKLQTFVESELHQNCCICMELMTPPQKEPVLLIPCSHTFCNQCISKIVNESFENTTKIFYYSNSIRLCGGTKQKDSTAKRKCPLCRQSFNHFVVNVPLKQLIEKLKQKQDDLKKGTPVDSVFNELDQQNQRQNATEVDLLTIREQVLRQELTHVVQEADHHQKNLAHCHLLVNQLKQKDVQLRSALSSLEKELQANQHAILCATQKCDDISHLFKKNSEKKHLIQNVLTDLQQKLDKLRVFQNI</sequence>
<organism evidence="6 7">
    <name type="scientific">Reticulomyxa filosa</name>
    <dbReference type="NCBI Taxonomy" id="46433"/>
    <lineage>
        <taxon>Eukaryota</taxon>
        <taxon>Sar</taxon>
        <taxon>Rhizaria</taxon>
        <taxon>Retaria</taxon>
        <taxon>Foraminifera</taxon>
        <taxon>Monothalamids</taxon>
        <taxon>Reticulomyxidae</taxon>
        <taxon>Reticulomyxa</taxon>
    </lineage>
</organism>
<feature type="domain" description="RING-type" evidence="5">
    <location>
        <begin position="114"/>
        <end position="185"/>
    </location>
</feature>
<proteinExistence type="predicted"/>
<name>X6MFQ8_RETFI</name>
<dbReference type="Proteomes" id="UP000023152">
    <property type="component" value="Unassembled WGS sequence"/>
</dbReference>
<keyword evidence="3" id="KW-0862">Zinc</keyword>
<dbReference type="PANTHER" id="PTHR14134">
    <property type="entry name" value="E3 UBIQUITIN-PROTEIN LIGASE RAD18"/>
    <property type="match status" value="1"/>
</dbReference>
<dbReference type="Pfam" id="PF13445">
    <property type="entry name" value="zf-RING_UBOX"/>
    <property type="match status" value="1"/>
</dbReference>
<comment type="caution">
    <text evidence="6">The sequence shown here is derived from an EMBL/GenBank/DDBJ whole genome shotgun (WGS) entry which is preliminary data.</text>
</comment>
<dbReference type="OMA" id="ANQHAIL"/>
<dbReference type="InterPro" id="IPR013083">
    <property type="entry name" value="Znf_RING/FYVE/PHD"/>
</dbReference>
<gene>
    <name evidence="6" type="ORF">RFI_24885</name>
</gene>
<accession>X6MFQ8</accession>
<dbReference type="Gene3D" id="3.30.40.10">
    <property type="entry name" value="Zinc/RING finger domain, C3HC4 (zinc finger)"/>
    <property type="match status" value="1"/>
</dbReference>
<protein>
    <recommendedName>
        <fullName evidence="5">RING-type domain-containing protein</fullName>
    </recommendedName>
</protein>
<evidence type="ECO:0000256" key="1">
    <source>
        <dbReference type="ARBA" id="ARBA00022723"/>
    </source>
</evidence>
<dbReference type="InterPro" id="IPR039577">
    <property type="entry name" value="Rad18"/>
</dbReference>
<dbReference type="SUPFAM" id="SSF57850">
    <property type="entry name" value="RING/U-box"/>
    <property type="match status" value="1"/>
</dbReference>
<dbReference type="AlphaFoldDB" id="X6MFQ8"/>
<dbReference type="GO" id="GO:0006513">
    <property type="term" value="P:protein monoubiquitination"/>
    <property type="evidence" value="ECO:0007669"/>
    <property type="project" value="InterPro"/>
</dbReference>
<evidence type="ECO:0000313" key="6">
    <source>
        <dbReference type="EMBL" id="ETO12491.1"/>
    </source>
</evidence>
<reference evidence="6 7" key="1">
    <citation type="journal article" date="2013" name="Curr. Biol.">
        <title>The Genome of the Foraminiferan Reticulomyxa filosa.</title>
        <authorList>
            <person name="Glockner G."/>
            <person name="Hulsmann N."/>
            <person name="Schleicher M."/>
            <person name="Noegel A.A."/>
            <person name="Eichinger L."/>
            <person name="Gallinger C."/>
            <person name="Pawlowski J."/>
            <person name="Sierra R."/>
            <person name="Euteneuer U."/>
            <person name="Pillet L."/>
            <person name="Moustafa A."/>
            <person name="Platzer M."/>
            <person name="Groth M."/>
            <person name="Szafranski K."/>
            <person name="Schliwa M."/>
        </authorList>
    </citation>
    <scope>NUCLEOTIDE SEQUENCE [LARGE SCALE GENOMIC DNA]</scope>
</reference>
<evidence type="ECO:0000259" key="5">
    <source>
        <dbReference type="PROSITE" id="PS50089"/>
    </source>
</evidence>
<keyword evidence="2 4" id="KW-0863">Zinc-finger</keyword>
<keyword evidence="1" id="KW-0479">Metal-binding</keyword>
<dbReference type="PANTHER" id="PTHR14134:SF3">
    <property type="entry name" value="RING-CH-TYPE DOMAIN-CONTAINING PROTEIN"/>
    <property type="match status" value="1"/>
</dbReference>